<dbReference type="InterPro" id="IPR013216">
    <property type="entry name" value="Methyltransf_11"/>
</dbReference>
<proteinExistence type="predicted"/>
<name>D2SUD7_9BACT</name>
<dbReference type="Pfam" id="PF08241">
    <property type="entry name" value="Methyltransf_11"/>
    <property type="match status" value="1"/>
</dbReference>
<dbReference type="InterPro" id="IPR050447">
    <property type="entry name" value="Erg6_SMT_methyltransf"/>
</dbReference>
<dbReference type="InterPro" id="IPR029063">
    <property type="entry name" value="SAM-dependent_MTases_sf"/>
</dbReference>
<evidence type="ECO:0000259" key="2">
    <source>
        <dbReference type="Pfam" id="PF08241"/>
    </source>
</evidence>
<dbReference type="PANTHER" id="PTHR44068">
    <property type="entry name" value="ZGC:194242"/>
    <property type="match status" value="1"/>
</dbReference>
<dbReference type="PANTHER" id="PTHR44068:SF11">
    <property type="entry name" value="GERANYL DIPHOSPHATE 2-C-METHYLTRANSFERASE"/>
    <property type="match status" value="1"/>
</dbReference>
<organism evidence="3">
    <name type="scientific">uncultured bacterium psy1</name>
    <dbReference type="NCBI Taxonomy" id="693111"/>
    <lineage>
        <taxon>Bacteria</taxon>
        <taxon>environmental samples</taxon>
    </lineage>
</organism>
<reference evidence="3" key="1">
    <citation type="journal article" date="2009" name="Nat. Chem. Biol.">
        <title>Polyketide assembly lines of uncultivated sponge symbionts from structure-based gene targeting.</title>
        <authorList>
            <person name="Fisch K.M."/>
            <person name="Gurgui C."/>
            <person name="Heycke N."/>
            <person name="van der Sar S.A."/>
            <person name="Anderson S.A."/>
            <person name="Webb V.L."/>
            <person name="Taudien S."/>
            <person name="Platzer M."/>
            <person name="Rubio B.K."/>
            <person name="Robinson S.J."/>
            <person name="Crews P."/>
            <person name="Piel J."/>
        </authorList>
    </citation>
    <scope>NUCLEOTIDE SEQUENCE</scope>
</reference>
<dbReference type="CDD" id="cd02440">
    <property type="entry name" value="AdoMet_MTases"/>
    <property type="match status" value="1"/>
</dbReference>
<evidence type="ECO:0000313" key="3">
    <source>
        <dbReference type="EMBL" id="ADA82582.1"/>
    </source>
</evidence>
<accession>D2SUD7</accession>
<dbReference type="GO" id="GO:0032259">
    <property type="term" value="P:methylation"/>
    <property type="evidence" value="ECO:0007669"/>
    <property type="project" value="UniProtKB-KW"/>
</dbReference>
<dbReference type="Gene3D" id="3.40.50.150">
    <property type="entry name" value="Vaccinia Virus protein VP39"/>
    <property type="match status" value="1"/>
</dbReference>
<dbReference type="SUPFAM" id="SSF53335">
    <property type="entry name" value="S-adenosyl-L-methionine-dependent methyltransferases"/>
    <property type="match status" value="1"/>
</dbReference>
<protein>
    <submittedName>
        <fullName evidence="3">Methyltransferase</fullName>
    </submittedName>
</protein>
<dbReference type="GO" id="GO:0008757">
    <property type="term" value="F:S-adenosylmethionine-dependent methyltransferase activity"/>
    <property type="evidence" value="ECO:0007669"/>
    <property type="project" value="InterPro"/>
</dbReference>
<feature type="domain" description="Methyltransferase type 11" evidence="2">
    <location>
        <begin position="137"/>
        <end position="230"/>
    </location>
</feature>
<evidence type="ECO:0000256" key="1">
    <source>
        <dbReference type="ARBA" id="ARBA00022679"/>
    </source>
</evidence>
<sequence>MTHDDTTKKEQLKARLFDDIAKHIDTIGYVPKDIDALIGSTNIDVQSWRHRDLQQHEGRQANDAPSTDDKDAIAASVNRYYDKAFFDPTGMMLRLVGDSDFRNLGYWTTETTTLHQASEQLQDELLAMIPVKKGRILDVACGMGASARRLLAHYPAAHVWAINISQKQIESTQAKAPGCHAQVMNAVEMTFEDNFFNAILCIEAAFHFETRRDFFAESHRVLQPGGHLVLSDVLFTSAHRHTQFPPFSSAFNHVETVEAYAEQLKEVGFHDVDVQDASDRIWRSHFLYIVNLVHQDFYDGKMSVVELTDILWHFYALNAVTGPCILASARK</sequence>
<dbReference type="EMBL" id="FJ823461">
    <property type="protein sequence ID" value="ADA82582.1"/>
    <property type="molecule type" value="Genomic_DNA"/>
</dbReference>
<keyword evidence="1 3" id="KW-0808">Transferase</keyword>
<keyword evidence="3" id="KW-0489">Methyltransferase</keyword>
<dbReference type="AlphaFoldDB" id="D2SUD7"/>